<name>A0A133L016_HEYCO</name>
<protein>
    <submittedName>
        <fullName evidence="1">Uncharacterized protein</fullName>
    </submittedName>
</protein>
<dbReference type="AlphaFoldDB" id="A0A133L016"/>
<organism evidence="1 2">
    <name type="scientific">Heyndrickxia coagulans</name>
    <name type="common">Weizmannia coagulans</name>
    <dbReference type="NCBI Taxonomy" id="1398"/>
    <lineage>
        <taxon>Bacteria</taxon>
        <taxon>Bacillati</taxon>
        <taxon>Bacillota</taxon>
        <taxon>Bacilli</taxon>
        <taxon>Bacillales</taxon>
        <taxon>Bacillaceae</taxon>
        <taxon>Heyndrickxia</taxon>
    </lineage>
</organism>
<sequence>MQLPQLNQLLIASITPKYCCKSVRGSARVFQLIRTTGLQKREQKPPRRAAP</sequence>
<gene>
    <name evidence="1" type="ORF">HMPREF3213_00630</name>
</gene>
<reference evidence="2" key="1">
    <citation type="submission" date="2016-01" db="EMBL/GenBank/DDBJ databases">
        <authorList>
            <person name="Mitreva M."/>
            <person name="Pepin K.H."/>
            <person name="Mihindukulasuriya K.A."/>
            <person name="Fulton R."/>
            <person name="Fronick C."/>
            <person name="O'Laughlin M."/>
            <person name="Miner T."/>
            <person name="Herter B."/>
            <person name="Rosa B.A."/>
            <person name="Cordes M."/>
            <person name="Tomlinson C."/>
            <person name="Wollam A."/>
            <person name="Palsikar V.B."/>
            <person name="Mardis E.R."/>
            <person name="Wilson R.K."/>
        </authorList>
    </citation>
    <scope>NUCLEOTIDE SEQUENCE [LARGE SCALE GENOMIC DNA]</scope>
    <source>
        <strain evidence="2">GED7749B</strain>
    </source>
</reference>
<dbReference type="PATRIC" id="fig|1398.22.peg.628"/>
<dbReference type="EMBL" id="LRPN01000023">
    <property type="protein sequence ID" value="KWZ84972.1"/>
    <property type="molecule type" value="Genomic_DNA"/>
</dbReference>
<comment type="caution">
    <text evidence="1">The sequence shown here is derived from an EMBL/GenBank/DDBJ whole genome shotgun (WGS) entry which is preliminary data.</text>
</comment>
<dbReference type="Proteomes" id="UP000070376">
    <property type="component" value="Unassembled WGS sequence"/>
</dbReference>
<evidence type="ECO:0000313" key="2">
    <source>
        <dbReference type="Proteomes" id="UP000070376"/>
    </source>
</evidence>
<evidence type="ECO:0000313" key="1">
    <source>
        <dbReference type="EMBL" id="KWZ84972.1"/>
    </source>
</evidence>
<accession>A0A133L016</accession>
<proteinExistence type="predicted"/>